<dbReference type="PANTHER" id="PTHR37836">
    <property type="entry name" value="LMO1036 PROTEIN"/>
    <property type="match status" value="1"/>
</dbReference>
<dbReference type="OrthoDB" id="59486at2"/>
<evidence type="ECO:0000259" key="2">
    <source>
        <dbReference type="Pfam" id="PF13204"/>
    </source>
</evidence>
<evidence type="ECO:0000313" key="5">
    <source>
        <dbReference type="Proteomes" id="UP000319143"/>
    </source>
</evidence>
<proteinExistence type="predicted"/>
<feature type="domain" description="Putative collagen-binding" evidence="1">
    <location>
        <begin position="512"/>
        <end position="577"/>
    </location>
</feature>
<dbReference type="InterPro" id="IPR024749">
    <property type="entry name" value="Collagen-bd_put"/>
</dbReference>
<feature type="domain" description="Apiosidase-like catalytic" evidence="2">
    <location>
        <begin position="143"/>
        <end position="477"/>
    </location>
</feature>
<feature type="domain" description="DUF5060" evidence="3">
    <location>
        <begin position="42"/>
        <end position="109"/>
    </location>
</feature>
<protein>
    <submittedName>
        <fullName evidence="4">Putative endoglucanase</fullName>
    </submittedName>
</protein>
<comment type="caution">
    <text evidence="4">The sequence shown here is derived from an EMBL/GenBank/DDBJ whole genome shotgun (WGS) entry which is preliminary data.</text>
</comment>
<organism evidence="4 5">
    <name type="scientific">Novipirellula artificiosorum</name>
    <dbReference type="NCBI Taxonomy" id="2528016"/>
    <lineage>
        <taxon>Bacteria</taxon>
        <taxon>Pseudomonadati</taxon>
        <taxon>Planctomycetota</taxon>
        <taxon>Planctomycetia</taxon>
        <taxon>Pirellulales</taxon>
        <taxon>Pirellulaceae</taxon>
        <taxon>Novipirellula</taxon>
    </lineage>
</organism>
<dbReference type="Gene3D" id="3.20.20.80">
    <property type="entry name" value="Glycosidases"/>
    <property type="match status" value="1"/>
</dbReference>
<dbReference type="Proteomes" id="UP000319143">
    <property type="component" value="Unassembled WGS sequence"/>
</dbReference>
<dbReference type="InterPro" id="IPR013783">
    <property type="entry name" value="Ig-like_fold"/>
</dbReference>
<dbReference type="InterPro" id="IPR032260">
    <property type="entry name" value="DUF5060"/>
</dbReference>
<dbReference type="InterPro" id="IPR025277">
    <property type="entry name" value="Apiosidase-like_cat_dom"/>
</dbReference>
<dbReference type="AlphaFoldDB" id="A0A5C6DAF4"/>
<dbReference type="Pfam" id="PF13204">
    <property type="entry name" value="Apiosidase"/>
    <property type="match status" value="1"/>
</dbReference>
<keyword evidence="5" id="KW-1185">Reference proteome</keyword>
<evidence type="ECO:0000259" key="3">
    <source>
        <dbReference type="Pfam" id="PF16586"/>
    </source>
</evidence>
<evidence type="ECO:0000259" key="1">
    <source>
        <dbReference type="Pfam" id="PF12904"/>
    </source>
</evidence>
<dbReference type="PANTHER" id="PTHR37836:SF2">
    <property type="entry name" value="DUF4038 DOMAIN-CONTAINING PROTEIN"/>
    <property type="match status" value="1"/>
</dbReference>
<sequence length="587" mass="66661">MISSTNERRLDSRLSYRSFRFIAQPLITVALASVSVMAAEPITKWTPVVMQFDSEESYPWWEFPVEATLRHEGSGAQLQIEAFYDGPKRYTLRFALPLAGKWSYRIKSRDSKLNGNSGVVTVEAPTQQQSRSNPNLRGHVRASENGRYFQYADGKPFFFLGDTNWSINTARCGLGANQDGPFFEYLNDRKSKGFAAILVAYMRGFGDTDEPAGQRNEGGYPFTGGQVEQLNAKYFQSLDTRMQAIWDRGFVVAVHPTWFAKRNCFFDHESAKRISAYLAVRYGAYNGLWSLSGEYQYTMKDCSWTESQLNELGEVVQQHNPYHHPLSIHPSGNPKWAAPHGDLSSRAFHDAVWHDHNWLQTGQKLPMLCNVALRAIENYKLSPTKPVILSEGYYERYTDPEHVYHSRWQAWTAFLNGSAGYGYGAFGVWQFYTPDDAKGETGKKTDGHLFWKEAMAMEGSRQMRPVRELLSSLPWWQLTPSRNLIVVNGKRNPPPTPDDITPPHCGKIADAAMVVYIPRGNADNELRIDNLPSQDFAAHWFDPRTAARTMISDSKQLANGVIPPRPESADEDWVLLLLNTNSDENRR</sequence>
<name>A0A5C6DAF4_9BACT</name>
<dbReference type="Gene3D" id="2.60.40.10">
    <property type="entry name" value="Immunoglobulins"/>
    <property type="match status" value="1"/>
</dbReference>
<dbReference type="Pfam" id="PF16586">
    <property type="entry name" value="DUF5060"/>
    <property type="match status" value="1"/>
</dbReference>
<accession>A0A5C6DAF4</accession>
<evidence type="ECO:0000313" key="4">
    <source>
        <dbReference type="EMBL" id="TWU31819.1"/>
    </source>
</evidence>
<dbReference type="RefSeq" id="WP_146530776.1">
    <property type="nucleotide sequence ID" value="NZ_SJPV01000015.1"/>
</dbReference>
<dbReference type="EMBL" id="SJPV01000015">
    <property type="protein sequence ID" value="TWU31819.1"/>
    <property type="molecule type" value="Genomic_DNA"/>
</dbReference>
<dbReference type="Pfam" id="PF12904">
    <property type="entry name" value="Collagen_bind_2"/>
    <property type="match status" value="1"/>
</dbReference>
<reference evidence="4 5" key="1">
    <citation type="submission" date="2019-02" db="EMBL/GenBank/DDBJ databases">
        <title>Deep-cultivation of Planctomycetes and their phenomic and genomic characterization uncovers novel biology.</title>
        <authorList>
            <person name="Wiegand S."/>
            <person name="Jogler M."/>
            <person name="Boedeker C."/>
            <person name="Pinto D."/>
            <person name="Vollmers J."/>
            <person name="Rivas-Marin E."/>
            <person name="Kohn T."/>
            <person name="Peeters S.H."/>
            <person name="Heuer A."/>
            <person name="Rast P."/>
            <person name="Oberbeckmann S."/>
            <person name="Bunk B."/>
            <person name="Jeske O."/>
            <person name="Meyerdierks A."/>
            <person name="Storesund J.E."/>
            <person name="Kallscheuer N."/>
            <person name="Luecker S."/>
            <person name="Lage O.M."/>
            <person name="Pohl T."/>
            <person name="Merkel B.J."/>
            <person name="Hornburger P."/>
            <person name="Mueller R.-W."/>
            <person name="Bruemmer F."/>
            <person name="Labrenz M."/>
            <person name="Spormann A.M."/>
            <person name="Op Den Camp H."/>
            <person name="Overmann J."/>
            <person name="Amann R."/>
            <person name="Jetten M.S.M."/>
            <person name="Mascher T."/>
            <person name="Medema M.H."/>
            <person name="Devos D.P."/>
            <person name="Kaster A.-K."/>
            <person name="Ovreas L."/>
            <person name="Rohde M."/>
            <person name="Galperin M.Y."/>
            <person name="Jogler C."/>
        </authorList>
    </citation>
    <scope>NUCLEOTIDE SEQUENCE [LARGE SCALE GENOMIC DNA]</scope>
    <source>
        <strain evidence="4 5">Poly41</strain>
    </source>
</reference>
<gene>
    <name evidence="4" type="ORF">Poly41_60540</name>
</gene>